<keyword evidence="4 11" id="KW-0732">Signal</keyword>
<keyword evidence="10" id="KW-0807">Transducer</keyword>
<feature type="domain" description="Receptor ligand binding region" evidence="12">
    <location>
        <begin position="89"/>
        <end position="493"/>
    </location>
</feature>
<dbReference type="Gene3D" id="3.40.50.2300">
    <property type="match status" value="2"/>
</dbReference>
<dbReference type="InterPro" id="IPR001828">
    <property type="entry name" value="ANF_lig-bd_rcpt"/>
</dbReference>
<feature type="signal peptide" evidence="11">
    <location>
        <begin position="1"/>
        <end position="27"/>
    </location>
</feature>
<accession>A0A974CAA9</accession>
<evidence type="ECO:0000256" key="11">
    <source>
        <dbReference type="SAM" id="SignalP"/>
    </source>
</evidence>
<evidence type="ECO:0000256" key="7">
    <source>
        <dbReference type="ARBA" id="ARBA00023136"/>
    </source>
</evidence>
<dbReference type="PANTHER" id="PTHR24061:SF576">
    <property type="entry name" value="EXTRACELLULAR CALCIUM-SENSING RECEPTOR-LIKE"/>
    <property type="match status" value="1"/>
</dbReference>
<keyword evidence="5" id="KW-1133">Transmembrane helix</keyword>
<dbReference type="SUPFAM" id="SSF53822">
    <property type="entry name" value="Periplasmic binding protein-like I"/>
    <property type="match status" value="1"/>
</dbReference>
<evidence type="ECO:0000256" key="4">
    <source>
        <dbReference type="ARBA" id="ARBA00022729"/>
    </source>
</evidence>
<keyword evidence="9" id="KW-0325">Glycoprotein</keyword>
<evidence type="ECO:0000256" key="10">
    <source>
        <dbReference type="ARBA" id="ARBA00023224"/>
    </source>
</evidence>
<evidence type="ECO:0000256" key="6">
    <source>
        <dbReference type="ARBA" id="ARBA00023040"/>
    </source>
</evidence>
<dbReference type="GO" id="GO:0005886">
    <property type="term" value="C:plasma membrane"/>
    <property type="evidence" value="ECO:0007669"/>
    <property type="project" value="UniProtKB-SubCell"/>
</dbReference>
<proteinExistence type="predicted"/>
<gene>
    <name evidence="13" type="ORF">XELAEV_18040263mg</name>
</gene>
<keyword evidence="8" id="KW-0675">Receptor</keyword>
<keyword evidence="7" id="KW-0472">Membrane</keyword>
<dbReference type="CDD" id="cd06365">
    <property type="entry name" value="PBP1_pheromone_receptor"/>
    <property type="match status" value="1"/>
</dbReference>
<dbReference type="FunFam" id="3.40.50.2300:FF:000016">
    <property type="entry name" value="Taste 1 receptor member 2"/>
    <property type="match status" value="1"/>
</dbReference>
<evidence type="ECO:0000256" key="3">
    <source>
        <dbReference type="ARBA" id="ARBA00022692"/>
    </source>
</evidence>
<evidence type="ECO:0000256" key="1">
    <source>
        <dbReference type="ARBA" id="ARBA00004651"/>
    </source>
</evidence>
<evidence type="ECO:0000259" key="12">
    <source>
        <dbReference type="Pfam" id="PF01094"/>
    </source>
</evidence>
<evidence type="ECO:0000256" key="9">
    <source>
        <dbReference type="ARBA" id="ARBA00023180"/>
    </source>
</evidence>
<dbReference type="Proteomes" id="UP000694892">
    <property type="component" value="Chromosome 8L"/>
</dbReference>
<dbReference type="EMBL" id="CM004480">
    <property type="protein sequence ID" value="OCT68955.1"/>
    <property type="molecule type" value="Genomic_DNA"/>
</dbReference>
<dbReference type="OMA" id="ESRIVWH"/>
<dbReference type="InterPro" id="IPR000337">
    <property type="entry name" value="GPCR_3"/>
</dbReference>
<evidence type="ECO:0000256" key="2">
    <source>
        <dbReference type="ARBA" id="ARBA00022475"/>
    </source>
</evidence>
<evidence type="ECO:0000313" key="14">
    <source>
        <dbReference type="Proteomes" id="UP000694892"/>
    </source>
</evidence>
<name>A0A974CAA9_XENLA</name>
<evidence type="ECO:0000313" key="13">
    <source>
        <dbReference type="EMBL" id="OCT68955.1"/>
    </source>
</evidence>
<dbReference type="InterPro" id="IPR000068">
    <property type="entry name" value="GPCR_3_Ca_sens_rcpt-rel"/>
</dbReference>
<organism evidence="13 14">
    <name type="scientific">Xenopus laevis</name>
    <name type="common">African clawed frog</name>
    <dbReference type="NCBI Taxonomy" id="8355"/>
    <lineage>
        <taxon>Eukaryota</taxon>
        <taxon>Metazoa</taxon>
        <taxon>Chordata</taxon>
        <taxon>Craniata</taxon>
        <taxon>Vertebrata</taxon>
        <taxon>Euteleostomi</taxon>
        <taxon>Amphibia</taxon>
        <taxon>Batrachia</taxon>
        <taxon>Anura</taxon>
        <taxon>Pipoidea</taxon>
        <taxon>Pipidae</taxon>
        <taxon>Xenopodinae</taxon>
        <taxon>Xenopus</taxon>
        <taxon>Xenopus</taxon>
    </lineage>
</organism>
<dbReference type="AlphaFoldDB" id="A0A974CAA9"/>
<evidence type="ECO:0000256" key="8">
    <source>
        <dbReference type="ARBA" id="ARBA00023170"/>
    </source>
</evidence>
<dbReference type="PRINTS" id="PR00592">
    <property type="entry name" value="CASENSINGR"/>
</dbReference>
<keyword evidence="3" id="KW-0812">Transmembrane</keyword>
<reference evidence="14" key="1">
    <citation type="journal article" date="2016" name="Nature">
        <title>Genome evolution in the allotetraploid frog Xenopus laevis.</title>
        <authorList>
            <person name="Session A.M."/>
            <person name="Uno Y."/>
            <person name="Kwon T."/>
            <person name="Chapman J.A."/>
            <person name="Toyoda A."/>
            <person name="Takahashi S."/>
            <person name="Fukui A."/>
            <person name="Hikosaka A."/>
            <person name="Suzuki A."/>
            <person name="Kondo M."/>
            <person name="van Heeringen S.J."/>
            <person name="Quigley I."/>
            <person name="Heinz S."/>
            <person name="Ogino H."/>
            <person name="Ochi H."/>
            <person name="Hellsten U."/>
            <person name="Lyons J.B."/>
            <person name="Simakov O."/>
            <person name="Putnam N."/>
            <person name="Stites J."/>
            <person name="Kuroki Y."/>
            <person name="Tanaka T."/>
            <person name="Michiue T."/>
            <person name="Watanabe M."/>
            <person name="Bogdanovic O."/>
            <person name="Lister R."/>
            <person name="Georgiou G."/>
            <person name="Paranjpe S.S."/>
            <person name="van Kruijsbergen I."/>
            <person name="Shu S."/>
            <person name="Carlson J."/>
            <person name="Kinoshita T."/>
            <person name="Ohta Y."/>
            <person name="Mawaribuchi S."/>
            <person name="Jenkins J."/>
            <person name="Grimwood J."/>
            <person name="Schmutz J."/>
            <person name="Mitros T."/>
            <person name="Mozaffari S.V."/>
            <person name="Suzuki Y."/>
            <person name="Haramoto Y."/>
            <person name="Yamamoto T.S."/>
            <person name="Takagi C."/>
            <person name="Heald R."/>
            <person name="Miller K."/>
            <person name="Haudenschild C."/>
            <person name="Kitzman J."/>
            <person name="Nakayama T."/>
            <person name="Izutsu Y."/>
            <person name="Robert J."/>
            <person name="Fortriede J."/>
            <person name="Burns K."/>
            <person name="Lotay V."/>
            <person name="Karimi K."/>
            <person name="Yasuoka Y."/>
            <person name="Dichmann D.S."/>
            <person name="Flajnik M.F."/>
            <person name="Houston D.W."/>
            <person name="Shendure J."/>
            <person name="DuPasquier L."/>
            <person name="Vize P.D."/>
            <person name="Zorn A.M."/>
            <person name="Ito M."/>
            <person name="Marcotte E.M."/>
            <person name="Wallingford J.B."/>
            <person name="Ito Y."/>
            <person name="Asashima M."/>
            <person name="Ueno N."/>
            <person name="Matsuda Y."/>
            <person name="Veenstra G.J."/>
            <person name="Fujiyama A."/>
            <person name="Harland R.M."/>
            <person name="Taira M."/>
            <person name="Rokhsar D.S."/>
        </authorList>
    </citation>
    <scope>NUCLEOTIDE SEQUENCE [LARGE SCALE GENOMIC DNA]</scope>
    <source>
        <strain evidence="14">J</strain>
    </source>
</reference>
<keyword evidence="2" id="KW-1003">Cell membrane</keyword>
<feature type="chain" id="PRO_5038053376" description="Receptor ligand binding region domain-containing protein" evidence="11">
    <location>
        <begin position="28"/>
        <end position="566"/>
    </location>
</feature>
<dbReference type="InterPro" id="IPR028082">
    <property type="entry name" value="Peripla_BP_I"/>
</dbReference>
<dbReference type="PRINTS" id="PR00248">
    <property type="entry name" value="GPCRMGR"/>
</dbReference>
<keyword evidence="6" id="KW-0297">G-protein coupled receptor</keyword>
<dbReference type="PANTHER" id="PTHR24061">
    <property type="entry name" value="CALCIUM-SENSING RECEPTOR-RELATED"/>
    <property type="match status" value="1"/>
</dbReference>
<protein>
    <recommendedName>
        <fullName evidence="12">Receptor ligand binding region domain-containing protein</fullName>
    </recommendedName>
</protein>
<dbReference type="Pfam" id="PF01094">
    <property type="entry name" value="ANF_receptor"/>
    <property type="match status" value="1"/>
</dbReference>
<comment type="subcellular location">
    <subcellularLocation>
        <location evidence="1">Cell membrane</location>
        <topology evidence="1">Multi-pass membrane protein</topology>
    </subcellularLocation>
</comment>
<dbReference type="GO" id="GO:0004930">
    <property type="term" value="F:G protein-coupled receptor activity"/>
    <property type="evidence" value="ECO:0007669"/>
    <property type="project" value="UniProtKB-KW"/>
</dbReference>
<evidence type="ECO:0000256" key="5">
    <source>
        <dbReference type="ARBA" id="ARBA00022989"/>
    </source>
</evidence>
<sequence length="566" mass="64390">MNIYLSYVYFCHLHLFVMLLWYKDCECKTSLEGCRLSTENVIGYSLAGDITLGGLFPVHTETIHPALTYKECPQPLLCSGFHIRFYRFLLAMVFAILKINASDKLLPNITLGFKLYDSCYSEGRSLRGATRILSGEKNGVPNFNCNKDHMPLAIIGDMLSKASVPLARILGLYRYPQISYAAGLPLLSDKIEFPSFLRTTYSIDYESFVIAQLVKYFNWTWVGLICSDNDLGTSGAQLLTREIEKNGGCIAFQEALPIFPSIKSIYRIIGVIEKSRATVIILCCTIENLVSLMEQISFHNISEKVWMGTTGWSTSDFPRRDILTTLNGSLGLAVQTGKIPGFREFLYSIHPSIFLDDPFMKTFWENAFHCVWPENDVYNYTSQGLLDDGSVWCTGEERLDSIDVNIYDVYNFKYTYNVHNAVFAVAHALHQMNNCVPGKGPFKNGSCAQVHNHQPRQLLHYIKKVVFNNTAGDQIYFDENGDVPIYVDILNWQLFPNGSNQYVHIGIYDASSPKGQELKIWLNKILWYGGYSHDFILRSFDRTIALKSFDIRSRRILIPSRISKVN</sequence>